<dbReference type="EMBL" id="CP114202">
    <property type="protein sequence ID" value="WAT94887.1"/>
    <property type="molecule type" value="Genomic_DNA"/>
</dbReference>
<reference evidence="2 4" key="2">
    <citation type="submission" date="2022-12" db="EMBL/GenBank/DDBJ databases">
        <authorList>
            <person name="Ruckert C."/>
            <person name="Busche T."/>
            <person name="Kalinowski J."/>
            <person name="Wittmann C."/>
        </authorList>
    </citation>
    <scope>NUCLEOTIDE SEQUENCE [LARGE SCALE GENOMIC DNA]</scope>
    <source>
        <strain evidence="2 4">DSM 40555</strain>
    </source>
</reference>
<reference evidence="1 3" key="1">
    <citation type="submission" date="2019-12" db="EMBL/GenBank/DDBJ databases">
        <title>Whole genome shotgun sequence of Streptomyces libani subsp. libani NBRC 13452.</title>
        <authorList>
            <person name="Ichikawa N."/>
            <person name="Kimura A."/>
            <person name="Kitahashi Y."/>
            <person name="Komaki H."/>
            <person name="Tamura T."/>
        </authorList>
    </citation>
    <scope>NUCLEOTIDE SEQUENCE [LARGE SCALE GENOMIC DNA]</scope>
    <source>
        <strain evidence="1 3">NBRC 13452</strain>
    </source>
</reference>
<dbReference type="AlphaFoldDB" id="A0A640TA34"/>
<name>A0A640TA34_STRNI</name>
<gene>
    <name evidence="1" type="ORF">Sliba_04870</name>
    <name evidence="2" type="ORF">STRLI_000559</name>
</gene>
<accession>A0A640TA34</accession>
<protein>
    <submittedName>
        <fullName evidence="1">Uncharacterized protein</fullName>
    </submittedName>
</protein>
<keyword evidence="4" id="KW-1185">Reference proteome</keyword>
<evidence type="ECO:0000313" key="4">
    <source>
        <dbReference type="Proteomes" id="UP001210609"/>
    </source>
</evidence>
<dbReference type="Proteomes" id="UP000429552">
    <property type="component" value="Unassembled WGS sequence"/>
</dbReference>
<dbReference type="EMBL" id="BLIP01000001">
    <property type="protein sequence ID" value="GFE20034.1"/>
    <property type="molecule type" value="Genomic_DNA"/>
</dbReference>
<evidence type="ECO:0000313" key="1">
    <source>
        <dbReference type="EMBL" id="GFE20034.1"/>
    </source>
</evidence>
<dbReference type="Proteomes" id="UP001210609">
    <property type="component" value="Chromosome"/>
</dbReference>
<organism evidence="1 3">
    <name type="scientific">Streptomyces nigrescens</name>
    <dbReference type="NCBI Taxonomy" id="1920"/>
    <lineage>
        <taxon>Bacteria</taxon>
        <taxon>Bacillati</taxon>
        <taxon>Actinomycetota</taxon>
        <taxon>Actinomycetes</taxon>
        <taxon>Kitasatosporales</taxon>
        <taxon>Streptomycetaceae</taxon>
        <taxon>Streptomyces</taxon>
    </lineage>
</organism>
<sequence>MARYTINYLNGDSETIEADGVEYDPDARDYTVVGGQQVVALVPTANVQSVRRQDDKAVTN</sequence>
<evidence type="ECO:0000313" key="3">
    <source>
        <dbReference type="Proteomes" id="UP000429552"/>
    </source>
</evidence>
<dbReference type="RefSeq" id="WP_159484030.1">
    <property type="nucleotide sequence ID" value="NZ_BLIP01000001.1"/>
</dbReference>
<evidence type="ECO:0000313" key="2">
    <source>
        <dbReference type="EMBL" id="WAT94887.1"/>
    </source>
</evidence>
<proteinExistence type="predicted"/>